<dbReference type="Proteomes" id="UP001497457">
    <property type="component" value="Chromosome 8b"/>
</dbReference>
<dbReference type="Gene3D" id="3.30.70.330">
    <property type="match status" value="1"/>
</dbReference>
<keyword evidence="3" id="KW-1185">Reference proteome</keyword>
<reference evidence="2 3" key="2">
    <citation type="submission" date="2024-10" db="EMBL/GenBank/DDBJ databases">
        <authorList>
            <person name="Ryan C."/>
        </authorList>
    </citation>
    <scope>NUCLEOTIDE SEQUENCE [LARGE SCALE GENOMIC DNA]</scope>
</reference>
<dbReference type="AlphaFoldDB" id="A0ABC9G7L0"/>
<sequence>MSGHRLESSERRMTPVFVPYRGPIAGLRMRNGEVIHRYGTTRDMRAITHKPIPPATRIRLRLPLHPREEPPRPPRPSEEREPSKPGSNVDRKSPELATIMIWDLPHNVNCEELRRVFEGVDGIVAVFYSSFRHLMLVDFVTRKAAHKVKRHYHLGQNMEPLYASRASTQLSMLMRKAYIKCRSWCYFSEALNLDGSNLGGHTLRVTECPGGSKFWHGHITPNGPVTGKRTVFNHDSDNE</sequence>
<reference evidence="3" key="1">
    <citation type="submission" date="2024-06" db="EMBL/GenBank/DDBJ databases">
        <authorList>
            <person name="Ryan C."/>
        </authorList>
    </citation>
    <scope>NUCLEOTIDE SEQUENCE [LARGE SCALE GENOMIC DNA]</scope>
</reference>
<proteinExistence type="predicted"/>
<feature type="region of interest" description="Disordered" evidence="1">
    <location>
        <begin position="49"/>
        <end position="91"/>
    </location>
</feature>
<dbReference type="SUPFAM" id="SSF54928">
    <property type="entry name" value="RNA-binding domain, RBD"/>
    <property type="match status" value="1"/>
</dbReference>
<protein>
    <recommendedName>
        <fullName evidence="4">RRM domain-containing protein</fullName>
    </recommendedName>
</protein>
<evidence type="ECO:0000256" key="1">
    <source>
        <dbReference type="SAM" id="MobiDB-lite"/>
    </source>
</evidence>
<organism evidence="2 3">
    <name type="scientific">Urochloa decumbens</name>
    <dbReference type="NCBI Taxonomy" id="240449"/>
    <lineage>
        <taxon>Eukaryota</taxon>
        <taxon>Viridiplantae</taxon>
        <taxon>Streptophyta</taxon>
        <taxon>Embryophyta</taxon>
        <taxon>Tracheophyta</taxon>
        <taxon>Spermatophyta</taxon>
        <taxon>Magnoliopsida</taxon>
        <taxon>Liliopsida</taxon>
        <taxon>Poales</taxon>
        <taxon>Poaceae</taxon>
        <taxon>PACMAD clade</taxon>
        <taxon>Panicoideae</taxon>
        <taxon>Panicodae</taxon>
        <taxon>Paniceae</taxon>
        <taxon>Melinidinae</taxon>
        <taxon>Urochloa</taxon>
    </lineage>
</organism>
<feature type="compositionally biased region" description="Basic and acidic residues" evidence="1">
    <location>
        <begin position="65"/>
        <end position="91"/>
    </location>
</feature>
<accession>A0ABC9G7L0</accession>
<dbReference type="InterPro" id="IPR035979">
    <property type="entry name" value="RBD_domain_sf"/>
</dbReference>
<dbReference type="InterPro" id="IPR012677">
    <property type="entry name" value="Nucleotide-bd_a/b_plait_sf"/>
</dbReference>
<evidence type="ECO:0000313" key="3">
    <source>
        <dbReference type="Proteomes" id="UP001497457"/>
    </source>
</evidence>
<name>A0ABC9G7L0_9POAL</name>
<evidence type="ECO:0000313" key="2">
    <source>
        <dbReference type="EMBL" id="CAL5088457.1"/>
    </source>
</evidence>
<dbReference type="EMBL" id="OZ075118">
    <property type="protein sequence ID" value="CAL5088457.1"/>
    <property type="molecule type" value="Genomic_DNA"/>
</dbReference>
<gene>
    <name evidence="2" type="ORF">URODEC1_LOCUS112823</name>
</gene>
<evidence type="ECO:0008006" key="4">
    <source>
        <dbReference type="Google" id="ProtNLM"/>
    </source>
</evidence>
<dbReference type="CDD" id="cd00590">
    <property type="entry name" value="RRM_SF"/>
    <property type="match status" value="1"/>
</dbReference>